<organism evidence="3 4">
    <name type="scientific">Streptomyces virginiae</name>
    <name type="common">Streptomyces cinnamonensis</name>
    <dbReference type="NCBI Taxonomy" id="1961"/>
    <lineage>
        <taxon>Bacteria</taxon>
        <taxon>Bacillati</taxon>
        <taxon>Actinomycetota</taxon>
        <taxon>Actinomycetes</taxon>
        <taxon>Kitasatosporales</taxon>
        <taxon>Streptomycetaceae</taxon>
        <taxon>Streptomyces</taxon>
    </lineage>
</organism>
<accession>A0ABZ1T828</accession>
<proteinExistence type="predicted"/>
<keyword evidence="4" id="KW-1185">Reference proteome</keyword>
<name>A0ABZ1T828_STRVG</name>
<gene>
    <name evidence="3" type="ORF">OG517_07015</name>
</gene>
<dbReference type="Proteomes" id="UP001432039">
    <property type="component" value="Chromosome"/>
</dbReference>
<dbReference type="RefSeq" id="WP_328960705.1">
    <property type="nucleotide sequence ID" value="NZ_CP108090.1"/>
</dbReference>
<feature type="compositionally biased region" description="Gly residues" evidence="1">
    <location>
        <begin position="145"/>
        <end position="154"/>
    </location>
</feature>
<evidence type="ECO:0008006" key="5">
    <source>
        <dbReference type="Google" id="ProtNLM"/>
    </source>
</evidence>
<evidence type="ECO:0000256" key="2">
    <source>
        <dbReference type="SAM" id="SignalP"/>
    </source>
</evidence>
<sequence length="194" mass="19449">MPSTDRRTRRIRPSLPALAAVCVAALLCGGCSSKAAAQHTSAEASQTPAAAPGTSLEQIATAIGCTAEVNVEAEELRQGGCQAGQVVYRMVTFAAEKGLHSWLTEARMYGGLYLVGDRWVVTAPTEEALTALRGRLGGSLETGDSHGGAHGGTPGQTPGQTAGQTPGGTPGDTPGATHGGEHEGGHDGGQGGGH</sequence>
<protein>
    <recommendedName>
        <fullName evidence="5">Lipoprotein</fullName>
    </recommendedName>
</protein>
<feature type="signal peptide" evidence="2">
    <location>
        <begin position="1"/>
        <end position="37"/>
    </location>
</feature>
<reference evidence="3" key="1">
    <citation type="submission" date="2022-10" db="EMBL/GenBank/DDBJ databases">
        <title>The complete genomes of actinobacterial strains from the NBC collection.</title>
        <authorList>
            <person name="Joergensen T.S."/>
            <person name="Alvarez Arevalo M."/>
            <person name="Sterndorff E.B."/>
            <person name="Faurdal D."/>
            <person name="Vuksanovic O."/>
            <person name="Mourched A.-S."/>
            <person name="Charusanti P."/>
            <person name="Shaw S."/>
            <person name="Blin K."/>
            <person name="Weber T."/>
        </authorList>
    </citation>
    <scope>NUCLEOTIDE SEQUENCE</scope>
    <source>
        <strain evidence="3">NBC_00248</strain>
    </source>
</reference>
<feature type="chain" id="PRO_5046017083" description="Lipoprotein" evidence="2">
    <location>
        <begin position="38"/>
        <end position="194"/>
    </location>
</feature>
<feature type="compositionally biased region" description="Low complexity" evidence="1">
    <location>
        <begin position="155"/>
        <end position="164"/>
    </location>
</feature>
<evidence type="ECO:0000313" key="3">
    <source>
        <dbReference type="EMBL" id="WUQ11198.1"/>
    </source>
</evidence>
<feature type="region of interest" description="Disordered" evidence="1">
    <location>
        <begin position="137"/>
        <end position="194"/>
    </location>
</feature>
<evidence type="ECO:0000313" key="4">
    <source>
        <dbReference type="Proteomes" id="UP001432039"/>
    </source>
</evidence>
<evidence type="ECO:0000256" key="1">
    <source>
        <dbReference type="SAM" id="MobiDB-lite"/>
    </source>
</evidence>
<keyword evidence="2" id="KW-0732">Signal</keyword>
<dbReference type="EMBL" id="CP108090">
    <property type="protein sequence ID" value="WUQ11198.1"/>
    <property type="molecule type" value="Genomic_DNA"/>
</dbReference>